<dbReference type="GO" id="GO:0016020">
    <property type="term" value="C:membrane"/>
    <property type="evidence" value="ECO:0007669"/>
    <property type="project" value="UniProtKB-SubCell"/>
</dbReference>
<keyword evidence="9" id="KW-1185">Reference proteome</keyword>
<dbReference type="SUPFAM" id="SSF53850">
    <property type="entry name" value="Periplasmic binding protein-like II"/>
    <property type="match status" value="1"/>
</dbReference>
<comment type="caution">
    <text evidence="8">The sequence shown here is derived from an EMBL/GenBank/DDBJ whole genome shotgun (WGS) entry which is preliminary data.</text>
</comment>
<comment type="similarity">
    <text evidence="6">Belongs to the nlpA lipoprotein family.</text>
</comment>
<organism evidence="8 9">
    <name type="scientific">Clostridium lentum</name>
    <dbReference type="NCBI Taxonomy" id="2763037"/>
    <lineage>
        <taxon>Bacteria</taxon>
        <taxon>Bacillati</taxon>
        <taxon>Bacillota</taxon>
        <taxon>Clostridia</taxon>
        <taxon>Eubacteriales</taxon>
        <taxon>Clostridiaceae</taxon>
        <taxon>Clostridium</taxon>
    </lineage>
</organism>
<dbReference type="PANTHER" id="PTHR30429">
    <property type="entry name" value="D-METHIONINE-BINDING LIPOPROTEIN METQ"/>
    <property type="match status" value="1"/>
</dbReference>
<dbReference type="EMBL" id="JACOOQ010000013">
    <property type="protein sequence ID" value="MBC5640491.1"/>
    <property type="molecule type" value="Genomic_DNA"/>
</dbReference>
<dbReference type="PANTHER" id="PTHR30429:SF0">
    <property type="entry name" value="METHIONINE-BINDING LIPOPROTEIN METQ"/>
    <property type="match status" value="1"/>
</dbReference>
<keyword evidence="5 6" id="KW-0449">Lipoprotein</keyword>
<protein>
    <recommendedName>
        <fullName evidence="6">Lipoprotein</fullName>
    </recommendedName>
</protein>
<evidence type="ECO:0000256" key="7">
    <source>
        <dbReference type="PIRSR" id="PIRSR002854-1"/>
    </source>
</evidence>
<dbReference type="PIRSF" id="PIRSF002854">
    <property type="entry name" value="MetQ"/>
    <property type="match status" value="1"/>
</dbReference>
<dbReference type="RefSeq" id="WP_186835232.1">
    <property type="nucleotide sequence ID" value="NZ_JACOOQ010000013.1"/>
</dbReference>
<evidence type="ECO:0000256" key="1">
    <source>
        <dbReference type="ARBA" id="ARBA00004635"/>
    </source>
</evidence>
<name>A0A8I0AAP1_9CLOT</name>
<dbReference type="Proteomes" id="UP000662088">
    <property type="component" value="Unassembled WGS sequence"/>
</dbReference>
<dbReference type="Pfam" id="PF03180">
    <property type="entry name" value="Lipoprotein_9"/>
    <property type="match status" value="1"/>
</dbReference>
<accession>A0A8I0AAP1</accession>
<evidence type="ECO:0000256" key="6">
    <source>
        <dbReference type="PIRNR" id="PIRNR002854"/>
    </source>
</evidence>
<dbReference type="CDD" id="cd13597">
    <property type="entry name" value="PBP2_lipoprotein_Tp32"/>
    <property type="match status" value="1"/>
</dbReference>
<dbReference type="AlphaFoldDB" id="A0A8I0AAP1"/>
<dbReference type="PROSITE" id="PS51257">
    <property type="entry name" value="PROKAR_LIPOPROTEIN"/>
    <property type="match status" value="1"/>
</dbReference>
<keyword evidence="2" id="KW-0732">Signal</keyword>
<sequence length="270" mass="29601">MKKKSILSLALAGVLTMGLIGCGSKNTADDKTIKIGVTPVPHREIVEHVIPALEEKGYTVEIVEFSDYVQPNTSLEDGALDANYFQTLAYLEEFNKKNGTHLVSASEIHVEPMGAYSYKYKSIDDIEDGATVAIPNDPSNEARALNVLVSAGLIKVKDGELITVADITENPKNLQFKELEAAQLPRALDDIDIAVINGNYALDADLDVTKDALFVEDENSQEMKARRNVLAIKEGNESSEKIKDLIEVLTSDDVRTFIEKQYKGAVVPVF</sequence>
<evidence type="ECO:0000313" key="9">
    <source>
        <dbReference type="Proteomes" id="UP000662088"/>
    </source>
</evidence>
<feature type="lipid moiety-binding region" description="S-diacylglycerol cysteine" evidence="7">
    <location>
        <position position="22"/>
    </location>
</feature>
<reference evidence="8" key="1">
    <citation type="submission" date="2020-08" db="EMBL/GenBank/DDBJ databases">
        <title>Genome public.</title>
        <authorList>
            <person name="Liu C."/>
            <person name="Sun Q."/>
        </authorList>
    </citation>
    <scope>NUCLEOTIDE SEQUENCE</scope>
    <source>
        <strain evidence="8">NSJ-42</strain>
    </source>
</reference>
<gene>
    <name evidence="8" type="ORF">H8R92_08695</name>
</gene>
<dbReference type="InterPro" id="IPR004872">
    <property type="entry name" value="Lipoprotein_NlpA"/>
</dbReference>
<evidence type="ECO:0000256" key="4">
    <source>
        <dbReference type="ARBA" id="ARBA00023139"/>
    </source>
</evidence>
<proteinExistence type="inferred from homology"/>
<evidence type="ECO:0000256" key="5">
    <source>
        <dbReference type="ARBA" id="ARBA00023288"/>
    </source>
</evidence>
<comment type="subcellular location">
    <subcellularLocation>
        <location evidence="1">Membrane</location>
        <topology evidence="1">Lipid-anchor</topology>
    </subcellularLocation>
</comment>
<keyword evidence="3" id="KW-0472">Membrane</keyword>
<keyword evidence="4" id="KW-0564">Palmitate</keyword>
<evidence type="ECO:0000313" key="8">
    <source>
        <dbReference type="EMBL" id="MBC5640491.1"/>
    </source>
</evidence>
<dbReference type="Gene3D" id="3.40.190.10">
    <property type="entry name" value="Periplasmic binding protein-like II"/>
    <property type="match status" value="2"/>
</dbReference>
<evidence type="ECO:0000256" key="3">
    <source>
        <dbReference type="ARBA" id="ARBA00023136"/>
    </source>
</evidence>
<evidence type="ECO:0000256" key="2">
    <source>
        <dbReference type="ARBA" id="ARBA00022729"/>
    </source>
</evidence>